<accession>A0A239CQJ9</accession>
<dbReference type="AlphaFoldDB" id="A0A239CQJ9"/>
<proteinExistence type="predicted"/>
<keyword evidence="2" id="KW-1185">Reference proteome</keyword>
<evidence type="ECO:0000313" key="2">
    <source>
        <dbReference type="Proteomes" id="UP000198304"/>
    </source>
</evidence>
<protein>
    <submittedName>
        <fullName evidence="1">Uncharacterized protein</fullName>
    </submittedName>
</protein>
<organism evidence="1 2">
    <name type="scientific">Anaerovirgula multivorans</name>
    <dbReference type="NCBI Taxonomy" id="312168"/>
    <lineage>
        <taxon>Bacteria</taxon>
        <taxon>Bacillati</taxon>
        <taxon>Bacillota</taxon>
        <taxon>Clostridia</taxon>
        <taxon>Peptostreptococcales</taxon>
        <taxon>Natronincolaceae</taxon>
        <taxon>Anaerovirgula</taxon>
    </lineage>
</organism>
<gene>
    <name evidence="1" type="ORF">SAMN05446037_100690</name>
</gene>
<dbReference type="EMBL" id="FZOJ01000006">
    <property type="protein sequence ID" value="SNS22189.1"/>
    <property type="molecule type" value="Genomic_DNA"/>
</dbReference>
<dbReference type="Proteomes" id="UP000198304">
    <property type="component" value="Unassembled WGS sequence"/>
</dbReference>
<reference evidence="1 2" key="1">
    <citation type="submission" date="2017-06" db="EMBL/GenBank/DDBJ databases">
        <authorList>
            <person name="Kim H.J."/>
            <person name="Triplett B.A."/>
        </authorList>
    </citation>
    <scope>NUCLEOTIDE SEQUENCE [LARGE SCALE GENOMIC DNA]</scope>
    <source>
        <strain evidence="1 2">SCA</strain>
    </source>
</reference>
<name>A0A239CQJ9_9FIRM</name>
<sequence>MIKQELISKLTQYGYEMSKLKRMPNTKLEEMLSDCINKETDTQVGEYDKGVRESDSVGEICNSAAESNEGEIQYEMIEICQFTYQPRLNEQKTFTPMNGTKRVVIDVRYGGSAQVEFNDNAGPIPLMPGESTLYDSGDPFKISSSSRPVISITYLC</sequence>
<evidence type="ECO:0000313" key="1">
    <source>
        <dbReference type="EMBL" id="SNS22189.1"/>
    </source>
</evidence>
<dbReference type="RefSeq" id="WP_089282342.1">
    <property type="nucleotide sequence ID" value="NZ_FZOJ01000006.1"/>
</dbReference>